<proteinExistence type="predicted"/>
<dbReference type="EMBL" id="KK656722">
    <property type="protein sequence ID" value="KFQ05393.1"/>
    <property type="molecule type" value="Genomic_DNA"/>
</dbReference>
<evidence type="ECO:0008006" key="3">
    <source>
        <dbReference type="Google" id="ProtNLM"/>
    </source>
</evidence>
<evidence type="ECO:0000313" key="1">
    <source>
        <dbReference type="EMBL" id="KFQ05393.1"/>
    </source>
</evidence>
<sequence>NGFKLKEDRFRPDIRKKFFTMRVVKHWNNLPREVVDAPFLGTFKVRLDGALSNLV</sequence>
<organism evidence="1 2">
    <name type="scientific">Haliaeetus albicilla</name>
    <name type="common">White-tailed sea-eagle</name>
    <name type="synonym">Falco albicilla</name>
    <dbReference type="NCBI Taxonomy" id="8969"/>
    <lineage>
        <taxon>Eukaryota</taxon>
        <taxon>Metazoa</taxon>
        <taxon>Chordata</taxon>
        <taxon>Craniata</taxon>
        <taxon>Vertebrata</taxon>
        <taxon>Euteleostomi</taxon>
        <taxon>Archelosauria</taxon>
        <taxon>Archosauria</taxon>
        <taxon>Dinosauria</taxon>
        <taxon>Saurischia</taxon>
        <taxon>Theropoda</taxon>
        <taxon>Coelurosauria</taxon>
        <taxon>Aves</taxon>
        <taxon>Neognathae</taxon>
        <taxon>Neoaves</taxon>
        <taxon>Telluraves</taxon>
        <taxon>Accipitrimorphae</taxon>
        <taxon>Accipitriformes</taxon>
        <taxon>Accipitridae</taxon>
        <taxon>Accipitrinae</taxon>
        <taxon>Haliaeetus</taxon>
    </lineage>
</organism>
<feature type="non-terminal residue" evidence="1">
    <location>
        <position position="1"/>
    </location>
</feature>
<name>A0A091PDQ7_HALAL</name>
<dbReference type="AlphaFoldDB" id="A0A091PDQ7"/>
<feature type="non-terminal residue" evidence="1">
    <location>
        <position position="55"/>
    </location>
</feature>
<accession>A0A091PDQ7</accession>
<dbReference type="Proteomes" id="UP000054379">
    <property type="component" value="Unassembled WGS sequence"/>
</dbReference>
<gene>
    <name evidence="1" type="ORF">N329_13084</name>
</gene>
<evidence type="ECO:0000313" key="2">
    <source>
        <dbReference type="Proteomes" id="UP000054379"/>
    </source>
</evidence>
<protein>
    <recommendedName>
        <fullName evidence="3">Nidogen G2 beta-barrel domain-containing protein</fullName>
    </recommendedName>
</protein>
<reference evidence="1 2" key="1">
    <citation type="submission" date="2014-04" db="EMBL/GenBank/DDBJ databases">
        <title>Genome evolution of avian class.</title>
        <authorList>
            <person name="Zhang G."/>
            <person name="Li C."/>
        </authorList>
    </citation>
    <scope>NUCLEOTIDE SEQUENCE [LARGE SCALE GENOMIC DNA]</scope>
    <source>
        <strain evidence="1">BGI_N329</strain>
    </source>
</reference>